<dbReference type="Proteomes" id="UP000623608">
    <property type="component" value="Unassembled WGS sequence"/>
</dbReference>
<accession>A0A919NQU5</accession>
<evidence type="ECO:0008006" key="4">
    <source>
        <dbReference type="Google" id="ProtNLM"/>
    </source>
</evidence>
<protein>
    <recommendedName>
        <fullName evidence="4">SpoVT-AbrB domain-containing protein</fullName>
    </recommendedName>
</protein>
<proteinExistence type="predicted"/>
<evidence type="ECO:0000313" key="3">
    <source>
        <dbReference type="Proteomes" id="UP000623608"/>
    </source>
</evidence>
<feature type="region of interest" description="Disordered" evidence="1">
    <location>
        <begin position="15"/>
        <end position="35"/>
    </location>
</feature>
<dbReference type="EMBL" id="BOMY01000040">
    <property type="protein sequence ID" value="GIF23431.1"/>
    <property type="molecule type" value="Genomic_DNA"/>
</dbReference>
<sequence>MSLIGPIAPVIPSSPKRVQRVTSKPTKPPLAARAPDTGTAPLCSIAAVDRSGRLIAVEILAALGWRPGVRLDARARAGLVLVTADEQGTFVLRRRDELRLPATVRHWSGLTTGCRVLLVAEPESERLVIHPPAALGAMLREFHQEKLGGDAT</sequence>
<keyword evidence="3" id="KW-1185">Reference proteome</keyword>
<comment type="caution">
    <text evidence="2">The sequence shown here is derived from an EMBL/GenBank/DDBJ whole genome shotgun (WGS) entry which is preliminary data.</text>
</comment>
<dbReference type="AlphaFoldDB" id="A0A919NQU5"/>
<reference evidence="2" key="1">
    <citation type="submission" date="2021-01" db="EMBL/GenBank/DDBJ databases">
        <title>Whole genome shotgun sequence of Actinoplanes tereljensis NBRC 105297.</title>
        <authorList>
            <person name="Komaki H."/>
            <person name="Tamura T."/>
        </authorList>
    </citation>
    <scope>NUCLEOTIDE SEQUENCE</scope>
    <source>
        <strain evidence="2">NBRC 105297</strain>
    </source>
</reference>
<gene>
    <name evidence="2" type="ORF">Ate02nite_61610</name>
</gene>
<evidence type="ECO:0000313" key="2">
    <source>
        <dbReference type="EMBL" id="GIF23431.1"/>
    </source>
</evidence>
<evidence type="ECO:0000256" key="1">
    <source>
        <dbReference type="SAM" id="MobiDB-lite"/>
    </source>
</evidence>
<name>A0A919NQU5_9ACTN</name>
<organism evidence="2 3">
    <name type="scientific">Paractinoplanes tereljensis</name>
    <dbReference type="NCBI Taxonomy" id="571912"/>
    <lineage>
        <taxon>Bacteria</taxon>
        <taxon>Bacillati</taxon>
        <taxon>Actinomycetota</taxon>
        <taxon>Actinomycetes</taxon>
        <taxon>Micromonosporales</taxon>
        <taxon>Micromonosporaceae</taxon>
        <taxon>Paractinoplanes</taxon>
    </lineage>
</organism>